<dbReference type="AlphaFoldDB" id="A0A9D9IJU6"/>
<organism evidence="2 3">
    <name type="scientific">Candidatus Cryptobacteroides faecigallinarum</name>
    <dbReference type="NCBI Taxonomy" id="2840763"/>
    <lineage>
        <taxon>Bacteria</taxon>
        <taxon>Pseudomonadati</taxon>
        <taxon>Bacteroidota</taxon>
        <taxon>Bacteroidia</taxon>
        <taxon>Bacteroidales</taxon>
        <taxon>Candidatus Cryptobacteroides</taxon>
    </lineage>
</organism>
<protein>
    <submittedName>
        <fullName evidence="2">Uncharacterized protein</fullName>
    </submittedName>
</protein>
<evidence type="ECO:0000313" key="2">
    <source>
        <dbReference type="EMBL" id="MBO8474104.1"/>
    </source>
</evidence>
<feature type="region of interest" description="Disordered" evidence="1">
    <location>
        <begin position="80"/>
        <end position="107"/>
    </location>
</feature>
<evidence type="ECO:0000256" key="1">
    <source>
        <dbReference type="SAM" id="MobiDB-lite"/>
    </source>
</evidence>
<sequence>CGGSCKDEDGATVKNEPLYKDMVFSFESFCYTESCFPELYETAIYFTADAIDSLRKLYNEYKDAQAAAVDNLPKVGFNKAAGQQGQHDAAPSGMNMPKRKRIGFSQM</sequence>
<comment type="caution">
    <text evidence="2">The sequence shown here is derived from an EMBL/GenBank/DDBJ whole genome shotgun (WGS) entry which is preliminary data.</text>
</comment>
<proteinExistence type="predicted"/>
<dbReference type="EMBL" id="JADIMD010000031">
    <property type="protein sequence ID" value="MBO8474104.1"/>
    <property type="molecule type" value="Genomic_DNA"/>
</dbReference>
<name>A0A9D9IJU6_9BACT</name>
<dbReference type="Proteomes" id="UP000823757">
    <property type="component" value="Unassembled WGS sequence"/>
</dbReference>
<gene>
    <name evidence="2" type="ORF">IAB91_02275</name>
</gene>
<feature type="compositionally biased region" description="Basic residues" evidence="1">
    <location>
        <begin position="97"/>
        <end position="107"/>
    </location>
</feature>
<accession>A0A9D9IJU6</accession>
<evidence type="ECO:0000313" key="3">
    <source>
        <dbReference type="Proteomes" id="UP000823757"/>
    </source>
</evidence>
<reference evidence="2" key="1">
    <citation type="submission" date="2020-10" db="EMBL/GenBank/DDBJ databases">
        <authorList>
            <person name="Gilroy R."/>
        </authorList>
    </citation>
    <scope>NUCLEOTIDE SEQUENCE</scope>
    <source>
        <strain evidence="2">B1-13419</strain>
    </source>
</reference>
<reference evidence="2" key="2">
    <citation type="journal article" date="2021" name="PeerJ">
        <title>Extensive microbial diversity within the chicken gut microbiome revealed by metagenomics and culture.</title>
        <authorList>
            <person name="Gilroy R."/>
            <person name="Ravi A."/>
            <person name="Getino M."/>
            <person name="Pursley I."/>
            <person name="Horton D.L."/>
            <person name="Alikhan N.F."/>
            <person name="Baker D."/>
            <person name="Gharbi K."/>
            <person name="Hall N."/>
            <person name="Watson M."/>
            <person name="Adriaenssens E.M."/>
            <person name="Foster-Nyarko E."/>
            <person name="Jarju S."/>
            <person name="Secka A."/>
            <person name="Antonio M."/>
            <person name="Oren A."/>
            <person name="Chaudhuri R.R."/>
            <person name="La Ragione R."/>
            <person name="Hildebrand F."/>
            <person name="Pallen M.J."/>
        </authorList>
    </citation>
    <scope>NUCLEOTIDE SEQUENCE</scope>
    <source>
        <strain evidence="2">B1-13419</strain>
    </source>
</reference>
<feature type="non-terminal residue" evidence="2">
    <location>
        <position position="1"/>
    </location>
</feature>